<proteinExistence type="predicted"/>
<dbReference type="Proteomes" id="UP000694427">
    <property type="component" value="Unplaced"/>
</dbReference>
<organism evidence="3 4">
    <name type="scientific">Cyprinus carpio</name>
    <name type="common">Common carp</name>
    <dbReference type="NCBI Taxonomy" id="7962"/>
    <lineage>
        <taxon>Eukaryota</taxon>
        <taxon>Metazoa</taxon>
        <taxon>Chordata</taxon>
        <taxon>Craniata</taxon>
        <taxon>Vertebrata</taxon>
        <taxon>Euteleostomi</taxon>
        <taxon>Actinopterygii</taxon>
        <taxon>Neopterygii</taxon>
        <taxon>Teleostei</taxon>
        <taxon>Ostariophysi</taxon>
        <taxon>Cypriniformes</taxon>
        <taxon>Cyprinidae</taxon>
        <taxon>Cyprininae</taxon>
        <taxon>Cyprinus</taxon>
    </lineage>
</organism>
<dbReference type="SUPFAM" id="SSF53098">
    <property type="entry name" value="Ribonuclease H-like"/>
    <property type="match status" value="1"/>
</dbReference>
<evidence type="ECO:0000313" key="3">
    <source>
        <dbReference type="Ensembl" id="ENSCCRP00010061271.1"/>
    </source>
</evidence>
<evidence type="ECO:0000313" key="4">
    <source>
        <dbReference type="Proteomes" id="UP000694427"/>
    </source>
</evidence>
<dbReference type="InterPro" id="IPR012337">
    <property type="entry name" value="RNaseH-like_sf"/>
</dbReference>
<reference evidence="3" key="1">
    <citation type="submission" date="2025-08" db="UniProtKB">
        <authorList>
            <consortium name="Ensembl"/>
        </authorList>
    </citation>
    <scope>IDENTIFICATION</scope>
</reference>
<evidence type="ECO:0000256" key="1">
    <source>
        <dbReference type="SAM" id="MobiDB-lite"/>
    </source>
</evidence>
<feature type="region of interest" description="Disordered" evidence="1">
    <location>
        <begin position="1"/>
        <end position="51"/>
    </location>
</feature>
<protein>
    <recommendedName>
        <fullName evidence="2">DUF4371 domain-containing protein</fullName>
    </recommendedName>
</protein>
<feature type="compositionally biased region" description="Polar residues" evidence="1">
    <location>
        <begin position="19"/>
        <end position="37"/>
    </location>
</feature>
<dbReference type="AlphaFoldDB" id="A0A8C1QSG0"/>
<evidence type="ECO:0000259" key="2">
    <source>
        <dbReference type="Pfam" id="PF14291"/>
    </source>
</evidence>
<dbReference type="InterPro" id="IPR025398">
    <property type="entry name" value="DUF4371"/>
</dbReference>
<feature type="domain" description="DUF4371" evidence="2">
    <location>
        <begin position="187"/>
        <end position="391"/>
    </location>
</feature>
<accession>A0A8C1QSG0</accession>
<dbReference type="Pfam" id="PF14291">
    <property type="entry name" value="DUF4371"/>
    <property type="match status" value="1"/>
</dbReference>
<sequence>MHERRPASVSKDPSEEAESSTSQDTVTDSPNPASTGRNKGDSEGDFLTIDPGLWPERFTDCEREVIIGKLATASQTDLKTIMPKDSEGKKFPEYLQFSKSANGREKQKRDWLTYSPSMDSLYCVPCMLFSQDDLRKTSTSALNSKEEYKAADLKWRRMYNKFPDHAANKAHKACYLKWKNLKYSLIEAKGINSSLQKQIQMEVEKNKAILERILDVTLFLASRNLPFRGTTDNLGDVRNGNFLGTLELLAHYYPLLSDHLQKVSEKTGARMTHYLSPESQNEFIELCGKKVLEEILKEREKTIYYSLICDATPDISHMEQNVILLRYVANKEDDQWEIIERFLQFKAFNGKTGREISEMILKTLEEHSIDISDCRGQGFDNGANMSGKVKGVQAEINKINPLATYSPCASHSLNLVGVQAAESCPDVSTFFGCLNRLYSRGQKF</sequence>
<dbReference type="PANTHER" id="PTHR45749">
    <property type="match status" value="1"/>
</dbReference>
<dbReference type="Ensembl" id="ENSCCRT00010067249.1">
    <property type="protein sequence ID" value="ENSCCRP00010061271.1"/>
    <property type="gene ID" value="ENSCCRG00010026056.1"/>
</dbReference>
<dbReference type="PANTHER" id="PTHR45749:SF33">
    <property type="entry name" value="ZINC FINGER MYM-TYPE PROTEIN 1"/>
    <property type="match status" value="1"/>
</dbReference>
<reference evidence="3" key="2">
    <citation type="submission" date="2025-09" db="UniProtKB">
        <authorList>
            <consortium name="Ensembl"/>
        </authorList>
    </citation>
    <scope>IDENTIFICATION</scope>
</reference>
<keyword evidence="4" id="KW-1185">Reference proteome</keyword>
<name>A0A8C1QSG0_CYPCA</name>